<evidence type="ECO:0000256" key="2">
    <source>
        <dbReference type="SAM" id="Phobius"/>
    </source>
</evidence>
<comment type="caution">
    <text evidence="3">The sequence shown here is derived from an EMBL/GenBank/DDBJ whole genome shotgun (WGS) entry which is preliminary data.</text>
</comment>
<keyword evidence="4" id="KW-1185">Reference proteome</keyword>
<proteinExistence type="predicted"/>
<dbReference type="EMBL" id="JAAMFI010000004">
    <property type="protein sequence ID" value="MBS9335605.1"/>
    <property type="molecule type" value="Genomic_DNA"/>
</dbReference>
<accession>A0ABS5QQX8</accession>
<organism evidence="3 4">
    <name type="scientific">Fructobacillus papyriferae</name>
    <dbReference type="NCBI Taxonomy" id="2713171"/>
    <lineage>
        <taxon>Bacteria</taxon>
        <taxon>Bacillati</taxon>
        <taxon>Bacillota</taxon>
        <taxon>Bacilli</taxon>
        <taxon>Lactobacillales</taxon>
        <taxon>Lactobacillaceae</taxon>
        <taxon>Fructobacillus</taxon>
    </lineage>
</organism>
<dbReference type="RefSeq" id="WP_213820192.1">
    <property type="nucleotide sequence ID" value="NZ_JAAMFI010000004.1"/>
</dbReference>
<evidence type="ECO:0000313" key="3">
    <source>
        <dbReference type="EMBL" id="MBS9335605.1"/>
    </source>
</evidence>
<evidence type="ECO:0000256" key="1">
    <source>
        <dbReference type="SAM" id="Coils"/>
    </source>
</evidence>
<dbReference type="Proteomes" id="UP001519418">
    <property type="component" value="Unassembled WGS sequence"/>
</dbReference>
<keyword evidence="2" id="KW-0812">Transmembrane</keyword>
<sequence length="111" mass="12990">MKLFKWSKQDQQKKQEQDRIDFLKEENDQLLDQIESLKLDVTELEVENQHLTEMVSRSGFKRRLLRIGMGLAVLVVTYALLVLVGERNSNLPWLLLIEAAFIFVMGRGDDR</sequence>
<reference evidence="3 4" key="1">
    <citation type="submission" date="2020-02" db="EMBL/GenBank/DDBJ databases">
        <title>Fructobacillus sp. isolated from paper mulberry of Taiwan.</title>
        <authorList>
            <person name="Lin S.-T."/>
        </authorList>
    </citation>
    <scope>NUCLEOTIDE SEQUENCE [LARGE SCALE GENOMIC DNA]</scope>
    <source>
        <strain evidence="3 4">M1-10</strain>
    </source>
</reference>
<feature type="transmembrane region" description="Helical" evidence="2">
    <location>
        <begin position="91"/>
        <end position="108"/>
    </location>
</feature>
<feature type="transmembrane region" description="Helical" evidence="2">
    <location>
        <begin position="64"/>
        <end position="85"/>
    </location>
</feature>
<gene>
    <name evidence="3" type="ORF">G6R27_06150</name>
</gene>
<keyword evidence="2" id="KW-1133">Transmembrane helix</keyword>
<name>A0ABS5QQX8_9LACO</name>
<feature type="coiled-coil region" evidence="1">
    <location>
        <begin position="13"/>
        <end position="54"/>
    </location>
</feature>
<keyword evidence="2" id="KW-0472">Membrane</keyword>
<protein>
    <submittedName>
        <fullName evidence="3">Uncharacterized protein</fullName>
    </submittedName>
</protein>
<evidence type="ECO:0000313" key="4">
    <source>
        <dbReference type="Proteomes" id="UP001519418"/>
    </source>
</evidence>
<keyword evidence="1" id="KW-0175">Coiled coil</keyword>